<name>A0A1W2E9K6_9RHOB</name>
<dbReference type="InterPro" id="IPR036412">
    <property type="entry name" value="HAD-like_sf"/>
</dbReference>
<dbReference type="Gene3D" id="1.10.150.240">
    <property type="entry name" value="Putative phosphatase, domain 2"/>
    <property type="match status" value="1"/>
</dbReference>
<evidence type="ECO:0000313" key="2">
    <source>
        <dbReference type="Proteomes" id="UP000192330"/>
    </source>
</evidence>
<accession>A0A1W2E9K6</accession>
<protein>
    <recommendedName>
        <fullName evidence="3">Haloacid dehalogenase-like hydrolase</fullName>
    </recommendedName>
</protein>
<dbReference type="EMBL" id="FWYD01000025">
    <property type="protein sequence ID" value="SMD06421.1"/>
    <property type="molecule type" value="Genomic_DNA"/>
</dbReference>
<dbReference type="Gene3D" id="3.40.50.1000">
    <property type="entry name" value="HAD superfamily/HAD-like"/>
    <property type="match status" value="1"/>
</dbReference>
<keyword evidence="2" id="KW-1185">Reference proteome</keyword>
<evidence type="ECO:0008006" key="3">
    <source>
        <dbReference type="Google" id="ProtNLM"/>
    </source>
</evidence>
<dbReference type="SUPFAM" id="SSF56784">
    <property type="entry name" value="HAD-like"/>
    <property type="match status" value="1"/>
</dbReference>
<dbReference type="AlphaFoldDB" id="A0A1W2E9K6"/>
<proteinExistence type="predicted"/>
<dbReference type="RefSeq" id="WP_179141540.1">
    <property type="nucleotide sequence ID" value="NZ_FWYD01000025.1"/>
</dbReference>
<sequence length="89" mass="9609">MNYNISVVLLDLDGLLLDTERVQLEVGPDVVARFGFSLPPEFLERLVGVTRMDAARIIGRVPPGGEIWTADCGSGVSQEADDDFVMADG</sequence>
<dbReference type="STRING" id="1387277.SAMN06295998_1257"/>
<dbReference type="InterPro" id="IPR023214">
    <property type="entry name" value="HAD_sf"/>
</dbReference>
<dbReference type="Proteomes" id="UP000192330">
    <property type="component" value="Unassembled WGS sequence"/>
</dbReference>
<reference evidence="1 2" key="1">
    <citation type="submission" date="2017-04" db="EMBL/GenBank/DDBJ databases">
        <authorList>
            <person name="Afonso C.L."/>
            <person name="Miller P.J."/>
            <person name="Scott M.A."/>
            <person name="Spackman E."/>
            <person name="Goraichik I."/>
            <person name="Dimitrov K.M."/>
            <person name="Suarez D.L."/>
            <person name="Swayne D.E."/>
        </authorList>
    </citation>
    <scope>NUCLEOTIDE SEQUENCE [LARGE SCALE GENOMIC DNA]</scope>
    <source>
        <strain evidence="1 2">CGMCC 1.12644</strain>
    </source>
</reference>
<dbReference type="InterPro" id="IPR023198">
    <property type="entry name" value="PGP-like_dom2"/>
</dbReference>
<organism evidence="1 2">
    <name type="scientific">Primorskyibacter flagellatus</name>
    <dbReference type="NCBI Taxonomy" id="1387277"/>
    <lineage>
        <taxon>Bacteria</taxon>
        <taxon>Pseudomonadati</taxon>
        <taxon>Pseudomonadota</taxon>
        <taxon>Alphaproteobacteria</taxon>
        <taxon>Rhodobacterales</taxon>
        <taxon>Roseobacteraceae</taxon>
        <taxon>Primorskyibacter</taxon>
    </lineage>
</organism>
<evidence type="ECO:0000313" key="1">
    <source>
        <dbReference type="EMBL" id="SMD06421.1"/>
    </source>
</evidence>
<gene>
    <name evidence="1" type="ORF">SAMN06295998_1257</name>
</gene>